<protein>
    <submittedName>
        <fullName evidence="2">Uncharacterized protein</fullName>
    </submittedName>
</protein>
<evidence type="ECO:0000313" key="4">
    <source>
        <dbReference type="Proteomes" id="UP000447873"/>
    </source>
</evidence>
<dbReference type="Proteomes" id="UP000490939">
    <property type="component" value="Unassembled WGS sequence"/>
</dbReference>
<reference evidence="2 4" key="1">
    <citation type="submission" date="2018-12" db="EMBL/GenBank/DDBJ databases">
        <title>Venturia inaequalis Genome Resource.</title>
        <authorList>
            <person name="Lichtner F.J."/>
        </authorList>
    </citation>
    <scope>NUCLEOTIDE SEQUENCE [LARGE SCALE GENOMIC DNA]</scope>
    <source>
        <strain evidence="2 4">120213</strain>
        <strain evidence="3 5">DMI_063113</strain>
    </source>
</reference>
<evidence type="ECO:0000313" key="5">
    <source>
        <dbReference type="Proteomes" id="UP000490939"/>
    </source>
</evidence>
<dbReference type="EMBL" id="WNWR01000619">
    <property type="protein sequence ID" value="KAE9972732.1"/>
    <property type="molecule type" value="Genomic_DNA"/>
</dbReference>
<comment type="caution">
    <text evidence="2">The sequence shown here is derived from an EMBL/GenBank/DDBJ whole genome shotgun (WGS) entry which is preliminary data.</text>
</comment>
<organism evidence="2 4">
    <name type="scientific">Venturia inaequalis</name>
    <name type="common">Apple scab fungus</name>
    <dbReference type="NCBI Taxonomy" id="5025"/>
    <lineage>
        <taxon>Eukaryota</taxon>
        <taxon>Fungi</taxon>
        <taxon>Dikarya</taxon>
        <taxon>Ascomycota</taxon>
        <taxon>Pezizomycotina</taxon>
        <taxon>Dothideomycetes</taxon>
        <taxon>Pleosporomycetidae</taxon>
        <taxon>Venturiales</taxon>
        <taxon>Venturiaceae</taxon>
        <taxon>Venturia</taxon>
    </lineage>
</organism>
<feature type="transmembrane region" description="Helical" evidence="1">
    <location>
        <begin position="25"/>
        <end position="42"/>
    </location>
</feature>
<gene>
    <name evidence="3" type="ORF">EG327_009386</name>
    <name evidence="2" type="ORF">EG328_007894</name>
</gene>
<keyword evidence="1" id="KW-0472">Membrane</keyword>
<dbReference type="Proteomes" id="UP000447873">
    <property type="component" value="Unassembled WGS sequence"/>
</dbReference>
<sequence>MTRPSYQAGFAVIVGAILSLGEGPISYTPIIYVVLVVINAALNREATVMVDQMLAAEEKTMARRGSISECLRQGSLADLPQLETSIAHTLVAAGFVERGVIPKVEAHVAPIPGDEYVSEKDHALTTILSADRKLDVAQ</sequence>
<evidence type="ECO:0000313" key="2">
    <source>
        <dbReference type="EMBL" id="KAE9967944.1"/>
    </source>
</evidence>
<keyword evidence="1" id="KW-0812">Transmembrane</keyword>
<keyword evidence="5" id="KW-1185">Reference proteome</keyword>
<keyword evidence="1" id="KW-1133">Transmembrane helix</keyword>
<evidence type="ECO:0000313" key="3">
    <source>
        <dbReference type="EMBL" id="KAE9972732.1"/>
    </source>
</evidence>
<name>A0A8H3YP74_VENIN</name>
<proteinExistence type="predicted"/>
<dbReference type="EMBL" id="WNWS01000430">
    <property type="protein sequence ID" value="KAE9967944.1"/>
    <property type="molecule type" value="Genomic_DNA"/>
</dbReference>
<evidence type="ECO:0000256" key="1">
    <source>
        <dbReference type="SAM" id="Phobius"/>
    </source>
</evidence>
<dbReference type="AlphaFoldDB" id="A0A8H3YP74"/>
<accession>A0A8H3YP74</accession>